<reference evidence="1" key="1">
    <citation type="journal article" date="2022" name="bioRxiv">
        <title>Sequencing and chromosome-scale assembly of the giantPleurodeles waltlgenome.</title>
        <authorList>
            <person name="Brown T."/>
            <person name="Elewa A."/>
            <person name="Iarovenko S."/>
            <person name="Subramanian E."/>
            <person name="Araus A.J."/>
            <person name="Petzold A."/>
            <person name="Susuki M."/>
            <person name="Suzuki K.-i.T."/>
            <person name="Hayashi T."/>
            <person name="Toyoda A."/>
            <person name="Oliveira C."/>
            <person name="Osipova E."/>
            <person name="Leigh N.D."/>
            <person name="Simon A."/>
            <person name="Yun M.H."/>
        </authorList>
    </citation>
    <scope>NUCLEOTIDE SEQUENCE</scope>
    <source>
        <strain evidence="1">20211129_DDA</strain>
        <tissue evidence="1">Liver</tissue>
    </source>
</reference>
<organism evidence="1 2">
    <name type="scientific">Pleurodeles waltl</name>
    <name type="common">Iberian ribbed newt</name>
    <dbReference type="NCBI Taxonomy" id="8319"/>
    <lineage>
        <taxon>Eukaryota</taxon>
        <taxon>Metazoa</taxon>
        <taxon>Chordata</taxon>
        <taxon>Craniata</taxon>
        <taxon>Vertebrata</taxon>
        <taxon>Euteleostomi</taxon>
        <taxon>Amphibia</taxon>
        <taxon>Batrachia</taxon>
        <taxon>Caudata</taxon>
        <taxon>Salamandroidea</taxon>
        <taxon>Salamandridae</taxon>
        <taxon>Pleurodelinae</taxon>
        <taxon>Pleurodeles</taxon>
    </lineage>
</organism>
<dbReference type="EMBL" id="JANPWB010000003">
    <property type="protein sequence ID" value="KAJ1200034.1"/>
    <property type="molecule type" value="Genomic_DNA"/>
</dbReference>
<accession>A0AAV7VJ23</accession>
<keyword evidence="2" id="KW-1185">Reference proteome</keyword>
<evidence type="ECO:0000313" key="2">
    <source>
        <dbReference type="Proteomes" id="UP001066276"/>
    </source>
</evidence>
<proteinExistence type="predicted"/>
<sequence length="272" mass="30755">MAGGVQRTLTCDLQPIEAELREVECRVASSAEDQGKLVGLKRNWAEVDSRLRQFDYLHHIAQLHSEGDRSSRLLAWLVKGEHQHTHISTIQLDSGAIVNAQLEINEAFRQYYSTLYMTCPPPPPERLEDFFQALQLTRLTAPQLQELEKPIEMDEIKQTLQQLAHNKAPGGDGLGADYIQTFSTQTLTPYLEMLTEAFEVGRLLKSHREVVIVVLFKKGCDPLDVWSYRPLSLLNSDCKLLGKVLANCQFWSTRINMVLYLDVAPSSISDAC</sequence>
<dbReference type="PANTHER" id="PTHR31635">
    <property type="entry name" value="REVERSE TRANSCRIPTASE DOMAIN-CONTAINING PROTEIN-RELATED"/>
    <property type="match status" value="1"/>
</dbReference>
<dbReference type="PANTHER" id="PTHR31635:SF196">
    <property type="entry name" value="REVERSE TRANSCRIPTASE DOMAIN-CONTAINING PROTEIN-RELATED"/>
    <property type="match status" value="1"/>
</dbReference>
<evidence type="ECO:0000313" key="1">
    <source>
        <dbReference type="EMBL" id="KAJ1200034.1"/>
    </source>
</evidence>
<protein>
    <submittedName>
        <fullName evidence="1">Uncharacterized protein</fullName>
    </submittedName>
</protein>
<dbReference type="Proteomes" id="UP001066276">
    <property type="component" value="Chromosome 2_1"/>
</dbReference>
<dbReference type="AlphaFoldDB" id="A0AAV7VJ23"/>
<comment type="caution">
    <text evidence="1">The sequence shown here is derived from an EMBL/GenBank/DDBJ whole genome shotgun (WGS) entry which is preliminary data.</text>
</comment>
<name>A0AAV7VJ23_PLEWA</name>
<gene>
    <name evidence="1" type="ORF">NDU88_003863</name>
</gene>